<dbReference type="GO" id="GO:0006089">
    <property type="term" value="P:lactate metabolic process"/>
    <property type="evidence" value="ECO:0007669"/>
    <property type="project" value="InterPro"/>
</dbReference>
<dbReference type="RefSeq" id="WP_152158926.1">
    <property type="nucleotide sequence ID" value="NZ_WEHX01000089.1"/>
</dbReference>
<dbReference type="InterPro" id="IPR017896">
    <property type="entry name" value="4Fe4S_Fe-S-bd"/>
</dbReference>
<accession>A0A6I1EH89</accession>
<dbReference type="SUPFAM" id="SSF46548">
    <property type="entry name" value="alpha-helical ferredoxin"/>
    <property type="match status" value="1"/>
</dbReference>
<evidence type="ECO:0000259" key="5">
    <source>
        <dbReference type="PROSITE" id="PS51379"/>
    </source>
</evidence>
<dbReference type="EMBL" id="WEHX01000089">
    <property type="protein sequence ID" value="KAB7655142.1"/>
    <property type="molecule type" value="Genomic_DNA"/>
</dbReference>
<evidence type="ECO:0000256" key="4">
    <source>
        <dbReference type="ARBA" id="ARBA00023014"/>
    </source>
</evidence>
<dbReference type="PROSITE" id="PS00198">
    <property type="entry name" value="4FE4S_FER_1"/>
    <property type="match status" value="2"/>
</dbReference>
<dbReference type="AlphaFoldDB" id="A0A6I1EH89"/>
<dbReference type="Gene3D" id="3.40.50.10420">
    <property type="entry name" value="NagB/RpiA/CoA transferase-like"/>
    <property type="match status" value="1"/>
</dbReference>
<dbReference type="GO" id="GO:0046872">
    <property type="term" value="F:metal ion binding"/>
    <property type="evidence" value="ECO:0007669"/>
    <property type="project" value="UniProtKB-KW"/>
</dbReference>
<keyword evidence="3" id="KW-0408">Iron</keyword>
<evidence type="ECO:0000256" key="3">
    <source>
        <dbReference type="ARBA" id="ARBA00023004"/>
    </source>
</evidence>
<dbReference type="Pfam" id="PF02589">
    <property type="entry name" value="LUD_dom"/>
    <property type="match status" value="1"/>
</dbReference>
<dbReference type="Pfam" id="PF13183">
    <property type="entry name" value="Fer4_8"/>
    <property type="match status" value="1"/>
</dbReference>
<name>A0A6I1EH89_9BURK</name>
<dbReference type="SUPFAM" id="SSF100950">
    <property type="entry name" value="NagB/RpiA/CoA transferase-like"/>
    <property type="match status" value="1"/>
</dbReference>
<gene>
    <name evidence="6" type="ORF">GBM95_09760</name>
</gene>
<reference evidence="6 7" key="1">
    <citation type="submission" date="2019-10" db="EMBL/GenBank/DDBJ databases">
        <title>Genome diversity of Sutterella seckii.</title>
        <authorList>
            <person name="Chaplin A.V."/>
            <person name="Sokolova S.R."/>
            <person name="Mosin K.A."/>
            <person name="Ivanova E.L."/>
            <person name="Kochetkova T.O."/>
            <person name="Goltsov A.Y."/>
            <person name="Trofimov D.Y."/>
            <person name="Efimov B.A."/>
        </authorList>
    </citation>
    <scope>NUCLEOTIDE SEQUENCE [LARGE SCALE GENOMIC DNA]</scope>
    <source>
        <strain evidence="6 7">ASD393</strain>
    </source>
</reference>
<dbReference type="InterPro" id="IPR024569">
    <property type="entry name" value="LutB_C"/>
</dbReference>
<sequence>MNSTETHHEVDKRPLVVNVANPDDCVVTNRLPLHERLDRQTHDQIMRAAVAKAQDLIGRNRQKMVDDLGDWEGWRARAEQIRQDVLENLDAYLYKLSEEIDKRGGNVFFARTKEEATDYILSVIKAKNAKKVVKSKSMVTEEIGLNHVLEGAGVSVLETDLGEFLLQLAKDPPSHVVVPAIHRDRRQIQETLRKTMGYTGSDTPEDMTLFVRKTLRPEFFAADVGISGCNFAVAESGSMALVSNEGNARLCTTLPKTHIAVMGMERLAPSFAEVDVLITMLARSAVGQRLTGYNTWLTPPKRSGELDGPEEFHLVIIDNGRSDILASQFSPILQCIRCGACMNTCPCYREVGGHGYGSIYPGPLGAVLTPLIGGYEKFRDLPQVCTLCTACDSVCPVKIPLSGLIRRHRIAEVEMGIRPTGEKLAMKGFGVANGSPWLWNLTMKAGAPAMKLGIHNGRAPIEPKVIKAWTNARDLPEGDGESFRTWFAEHEKSLRNQKNQK</sequence>
<dbReference type="OrthoDB" id="5289041at2"/>
<evidence type="ECO:0000256" key="1">
    <source>
        <dbReference type="ARBA" id="ARBA00022485"/>
    </source>
</evidence>
<dbReference type="InterPro" id="IPR024185">
    <property type="entry name" value="FTHF_cligase-like_sf"/>
</dbReference>
<dbReference type="InterPro" id="IPR037171">
    <property type="entry name" value="NagB/RpiA_transferase-like"/>
</dbReference>
<dbReference type="PANTHER" id="PTHR47153">
    <property type="entry name" value="LACTATE UTILIZATION PROTEIN B"/>
    <property type="match status" value="1"/>
</dbReference>
<comment type="caution">
    <text evidence="6">The sequence shown here is derived from an EMBL/GenBank/DDBJ whole genome shotgun (WGS) entry which is preliminary data.</text>
</comment>
<organism evidence="6 7">
    <name type="scientific">Sutterella seckii</name>
    <dbReference type="NCBI Taxonomy" id="1944635"/>
    <lineage>
        <taxon>Bacteria</taxon>
        <taxon>Pseudomonadati</taxon>
        <taxon>Pseudomonadota</taxon>
        <taxon>Betaproteobacteria</taxon>
        <taxon>Burkholderiales</taxon>
        <taxon>Sutterellaceae</taxon>
        <taxon>Sutterella</taxon>
    </lineage>
</organism>
<dbReference type="InterPro" id="IPR017900">
    <property type="entry name" value="4Fe4S_Fe_S_CS"/>
</dbReference>
<keyword evidence="4" id="KW-0411">Iron-sulfur</keyword>
<keyword evidence="2" id="KW-0479">Metal-binding</keyword>
<dbReference type="Gene3D" id="3.30.70.20">
    <property type="match status" value="1"/>
</dbReference>
<evidence type="ECO:0000313" key="7">
    <source>
        <dbReference type="Proteomes" id="UP000430564"/>
    </source>
</evidence>
<dbReference type="NCBIfam" id="TIGR00273">
    <property type="entry name" value="LutB/LldF family L-lactate oxidation iron-sulfur protein"/>
    <property type="match status" value="1"/>
</dbReference>
<evidence type="ECO:0000313" key="6">
    <source>
        <dbReference type="EMBL" id="KAB7655142.1"/>
    </source>
</evidence>
<dbReference type="Proteomes" id="UP000430564">
    <property type="component" value="Unassembled WGS sequence"/>
</dbReference>
<dbReference type="PROSITE" id="PS51379">
    <property type="entry name" value="4FE4S_FER_2"/>
    <property type="match status" value="1"/>
</dbReference>
<proteinExistence type="predicted"/>
<dbReference type="PANTHER" id="PTHR47153:SF2">
    <property type="entry name" value="LACTATE UTILIZATION PROTEIN B"/>
    <property type="match status" value="1"/>
</dbReference>
<protein>
    <submittedName>
        <fullName evidence="6">Iron-sulfur cluster-binding protein</fullName>
    </submittedName>
</protein>
<feature type="domain" description="4Fe-4S ferredoxin-type" evidence="5">
    <location>
        <begin position="325"/>
        <end position="346"/>
    </location>
</feature>
<dbReference type="InterPro" id="IPR003741">
    <property type="entry name" value="LUD_dom"/>
</dbReference>
<dbReference type="GO" id="GO:0051539">
    <property type="term" value="F:4 iron, 4 sulfur cluster binding"/>
    <property type="evidence" value="ECO:0007669"/>
    <property type="project" value="UniProtKB-KW"/>
</dbReference>
<evidence type="ECO:0000256" key="2">
    <source>
        <dbReference type="ARBA" id="ARBA00022723"/>
    </source>
</evidence>
<dbReference type="InterPro" id="IPR004452">
    <property type="entry name" value="LutB/LldF"/>
</dbReference>
<keyword evidence="1" id="KW-0004">4Fe-4S</keyword>
<dbReference type="Pfam" id="PF11870">
    <property type="entry name" value="LutB_C"/>
    <property type="match status" value="1"/>
</dbReference>